<comment type="caution">
    <text evidence="1">The sequence shown here is derived from an EMBL/GenBank/DDBJ whole genome shotgun (WGS) entry which is preliminary data.</text>
</comment>
<protein>
    <submittedName>
        <fullName evidence="1">Uncharacterized protein</fullName>
    </submittedName>
</protein>
<proteinExistence type="predicted"/>
<dbReference type="EMBL" id="BARW01011256">
    <property type="protein sequence ID" value="GAI85535.1"/>
    <property type="molecule type" value="Genomic_DNA"/>
</dbReference>
<gene>
    <name evidence="1" type="ORF">S12H4_21778</name>
</gene>
<sequence length="32" mass="3517">MAFKTPTEIAEEAIRLGKAKTQMGWGRLLVLG</sequence>
<organism evidence="1">
    <name type="scientific">marine sediment metagenome</name>
    <dbReference type="NCBI Taxonomy" id="412755"/>
    <lineage>
        <taxon>unclassified sequences</taxon>
        <taxon>metagenomes</taxon>
        <taxon>ecological metagenomes</taxon>
    </lineage>
</organism>
<reference evidence="1" key="1">
    <citation type="journal article" date="2014" name="Front. Microbiol.">
        <title>High frequency of phylogenetically diverse reductive dehalogenase-homologous genes in deep subseafloor sedimentary metagenomes.</title>
        <authorList>
            <person name="Kawai M."/>
            <person name="Futagami T."/>
            <person name="Toyoda A."/>
            <person name="Takaki Y."/>
            <person name="Nishi S."/>
            <person name="Hori S."/>
            <person name="Arai W."/>
            <person name="Tsubouchi T."/>
            <person name="Morono Y."/>
            <person name="Uchiyama I."/>
            <person name="Ito T."/>
            <person name="Fujiyama A."/>
            <person name="Inagaki F."/>
            <person name="Takami H."/>
        </authorList>
    </citation>
    <scope>NUCLEOTIDE SEQUENCE</scope>
    <source>
        <strain evidence="1">Expedition CK06-06</strain>
    </source>
</reference>
<feature type="non-terminal residue" evidence="1">
    <location>
        <position position="32"/>
    </location>
</feature>
<accession>X1TD81</accession>
<name>X1TD81_9ZZZZ</name>
<evidence type="ECO:0000313" key="1">
    <source>
        <dbReference type="EMBL" id="GAI85535.1"/>
    </source>
</evidence>
<dbReference type="AlphaFoldDB" id="X1TD81"/>